<dbReference type="InterPro" id="IPR008538">
    <property type="entry name" value="Uma2"/>
</dbReference>
<proteinExistence type="predicted"/>
<dbReference type="OrthoDB" id="9799703at2"/>
<sequence>MSVVTTLPRRPLTVDDLDVMPDDGHRYELIDGTLIVSPGPELRHQTVQSELLRLLFGSCPADLFVLAAPTDTVLADDTVVQPDALVVRRSDLVGRKLTATPLLVVEILSPSTRLIDLNLKKARYQRAGVPSYWVVDPDPLRLTAWDLRDGSYVEVADVGRGDEWTAALPFAVTVRPGSFAD</sequence>
<comment type="caution">
    <text evidence="2">The sequence shown here is derived from an EMBL/GenBank/DDBJ whole genome shotgun (WGS) entry which is preliminary data.</text>
</comment>
<keyword evidence="2" id="KW-0540">Nuclease</keyword>
<dbReference type="AlphaFoldDB" id="A0A417Y3I6"/>
<evidence type="ECO:0000313" key="3">
    <source>
        <dbReference type="Proteomes" id="UP000283644"/>
    </source>
</evidence>
<gene>
    <name evidence="2" type="ORF">D0Z08_11225</name>
</gene>
<dbReference type="InterPro" id="IPR011335">
    <property type="entry name" value="Restrct_endonuc-II-like"/>
</dbReference>
<dbReference type="Pfam" id="PF05685">
    <property type="entry name" value="Uma2"/>
    <property type="match status" value="1"/>
</dbReference>
<keyword evidence="2" id="KW-0255">Endonuclease</keyword>
<dbReference type="EMBL" id="QXGH01000014">
    <property type="protein sequence ID" value="RHW27222.1"/>
    <property type="molecule type" value="Genomic_DNA"/>
</dbReference>
<dbReference type="PANTHER" id="PTHR34107">
    <property type="entry name" value="SLL0198 PROTEIN-RELATED"/>
    <property type="match status" value="1"/>
</dbReference>
<dbReference type="CDD" id="cd06260">
    <property type="entry name" value="DUF820-like"/>
    <property type="match status" value="1"/>
</dbReference>
<feature type="domain" description="Putative restriction endonuclease" evidence="1">
    <location>
        <begin position="15"/>
        <end position="170"/>
    </location>
</feature>
<evidence type="ECO:0000313" key="2">
    <source>
        <dbReference type="EMBL" id="RHW27222.1"/>
    </source>
</evidence>
<reference evidence="2 3" key="1">
    <citation type="submission" date="2018-09" db="EMBL/GenBank/DDBJ databases">
        <title>Genome sequencing of Nocardioides immobilis CCTCC AB 2017083 for comparison to Nocardioides silvaticus.</title>
        <authorList>
            <person name="Li C."/>
            <person name="Wang G."/>
        </authorList>
    </citation>
    <scope>NUCLEOTIDE SEQUENCE [LARGE SCALE GENOMIC DNA]</scope>
    <source>
        <strain evidence="2 3">CCTCC AB 2017083</strain>
    </source>
</reference>
<dbReference type="InterPro" id="IPR012296">
    <property type="entry name" value="Nuclease_put_TT1808"/>
</dbReference>
<dbReference type="Gene3D" id="3.90.1570.10">
    <property type="entry name" value="tt1808, chain A"/>
    <property type="match status" value="1"/>
</dbReference>
<dbReference type="SUPFAM" id="SSF52980">
    <property type="entry name" value="Restriction endonuclease-like"/>
    <property type="match status" value="1"/>
</dbReference>
<dbReference type="PANTHER" id="PTHR34107:SF4">
    <property type="entry name" value="SLL1222 PROTEIN"/>
    <property type="match status" value="1"/>
</dbReference>
<keyword evidence="3" id="KW-1185">Reference proteome</keyword>
<evidence type="ECO:0000259" key="1">
    <source>
        <dbReference type="Pfam" id="PF05685"/>
    </source>
</evidence>
<keyword evidence="2" id="KW-0378">Hydrolase</keyword>
<dbReference type="Proteomes" id="UP000283644">
    <property type="component" value="Unassembled WGS sequence"/>
</dbReference>
<dbReference type="GO" id="GO:0004519">
    <property type="term" value="F:endonuclease activity"/>
    <property type="evidence" value="ECO:0007669"/>
    <property type="project" value="UniProtKB-KW"/>
</dbReference>
<dbReference type="RefSeq" id="WP_118925318.1">
    <property type="nucleotide sequence ID" value="NZ_QXGH01000014.1"/>
</dbReference>
<accession>A0A417Y3I6</accession>
<name>A0A417Y3I6_9ACTN</name>
<protein>
    <submittedName>
        <fullName evidence="2">Uma2 family endonuclease</fullName>
    </submittedName>
</protein>
<organism evidence="2 3">
    <name type="scientific">Nocardioides immobilis</name>
    <dbReference type="NCBI Taxonomy" id="2049295"/>
    <lineage>
        <taxon>Bacteria</taxon>
        <taxon>Bacillati</taxon>
        <taxon>Actinomycetota</taxon>
        <taxon>Actinomycetes</taxon>
        <taxon>Propionibacteriales</taxon>
        <taxon>Nocardioidaceae</taxon>
        <taxon>Nocardioides</taxon>
    </lineage>
</organism>